<dbReference type="GO" id="GO:0005886">
    <property type="term" value="C:plasma membrane"/>
    <property type="evidence" value="ECO:0007669"/>
    <property type="project" value="UniProtKB-SubCell"/>
</dbReference>
<evidence type="ECO:0000256" key="3">
    <source>
        <dbReference type="ARBA" id="ARBA00012438"/>
    </source>
</evidence>
<evidence type="ECO:0000256" key="11">
    <source>
        <dbReference type="SAM" id="MobiDB-lite"/>
    </source>
</evidence>
<evidence type="ECO:0000256" key="7">
    <source>
        <dbReference type="ARBA" id="ARBA00022777"/>
    </source>
</evidence>
<accession>A0A2T0K286</accession>
<dbReference type="SMART" id="SM00304">
    <property type="entry name" value="HAMP"/>
    <property type="match status" value="1"/>
</dbReference>
<dbReference type="EMBL" id="PVMZ01000018">
    <property type="protein sequence ID" value="PRX16693.1"/>
    <property type="molecule type" value="Genomic_DNA"/>
</dbReference>
<dbReference type="CDD" id="cd00075">
    <property type="entry name" value="HATPase"/>
    <property type="match status" value="1"/>
</dbReference>
<dbReference type="SUPFAM" id="SSF55874">
    <property type="entry name" value="ATPase domain of HSP90 chaperone/DNA topoisomerase II/histidine kinase"/>
    <property type="match status" value="1"/>
</dbReference>
<dbReference type="Pfam" id="PF02518">
    <property type="entry name" value="HATPase_c"/>
    <property type="match status" value="1"/>
</dbReference>
<dbReference type="InterPro" id="IPR036097">
    <property type="entry name" value="HisK_dim/P_sf"/>
</dbReference>
<keyword evidence="8" id="KW-1133">Transmembrane helix</keyword>
<dbReference type="CDD" id="cd00082">
    <property type="entry name" value="HisKA"/>
    <property type="match status" value="1"/>
</dbReference>
<dbReference type="FunFam" id="3.30.565.10:FF:000006">
    <property type="entry name" value="Sensor histidine kinase WalK"/>
    <property type="match status" value="1"/>
</dbReference>
<keyword evidence="5" id="KW-0808">Transferase</keyword>
<dbReference type="PRINTS" id="PR00344">
    <property type="entry name" value="BCTRLSENSOR"/>
</dbReference>
<dbReference type="Gene3D" id="1.10.287.130">
    <property type="match status" value="1"/>
</dbReference>
<dbReference type="AlphaFoldDB" id="A0A2T0K286"/>
<evidence type="ECO:0000313" key="15">
    <source>
        <dbReference type="Proteomes" id="UP000239415"/>
    </source>
</evidence>
<dbReference type="Gene3D" id="3.30.565.10">
    <property type="entry name" value="Histidine kinase-like ATPase, C-terminal domain"/>
    <property type="match status" value="1"/>
</dbReference>
<dbReference type="Proteomes" id="UP000239415">
    <property type="component" value="Unassembled WGS sequence"/>
</dbReference>
<dbReference type="CDD" id="cd06225">
    <property type="entry name" value="HAMP"/>
    <property type="match status" value="1"/>
</dbReference>
<comment type="caution">
    <text evidence="14">The sequence shown here is derived from an EMBL/GenBank/DDBJ whole genome shotgun (WGS) entry which is preliminary data.</text>
</comment>
<keyword evidence="9" id="KW-0902">Two-component regulatory system</keyword>
<dbReference type="PANTHER" id="PTHR45436:SF5">
    <property type="entry name" value="SENSOR HISTIDINE KINASE TRCS"/>
    <property type="match status" value="1"/>
</dbReference>
<organism evidence="14 15">
    <name type="scientific">Actinoplanes italicus</name>
    <dbReference type="NCBI Taxonomy" id="113567"/>
    <lineage>
        <taxon>Bacteria</taxon>
        <taxon>Bacillati</taxon>
        <taxon>Actinomycetota</taxon>
        <taxon>Actinomycetes</taxon>
        <taxon>Micromonosporales</taxon>
        <taxon>Micromonosporaceae</taxon>
        <taxon>Actinoplanes</taxon>
    </lineage>
</organism>
<comment type="subcellular location">
    <subcellularLocation>
        <location evidence="2">Cell membrane</location>
    </subcellularLocation>
</comment>
<evidence type="ECO:0000256" key="2">
    <source>
        <dbReference type="ARBA" id="ARBA00004236"/>
    </source>
</evidence>
<dbReference type="InterPro" id="IPR003594">
    <property type="entry name" value="HATPase_dom"/>
</dbReference>
<dbReference type="Gene3D" id="6.10.340.10">
    <property type="match status" value="1"/>
</dbReference>
<dbReference type="InterPro" id="IPR003661">
    <property type="entry name" value="HisK_dim/P_dom"/>
</dbReference>
<dbReference type="SMART" id="SM00388">
    <property type="entry name" value="HisKA"/>
    <property type="match status" value="1"/>
</dbReference>
<feature type="domain" description="Histidine kinase" evidence="12">
    <location>
        <begin position="323"/>
        <end position="537"/>
    </location>
</feature>
<feature type="domain" description="HAMP" evidence="13">
    <location>
        <begin position="263"/>
        <end position="315"/>
    </location>
</feature>
<dbReference type="InterPro" id="IPR036890">
    <property type="entry name" value="HATPase_C_sf"/>
</dbReference>
<evidence type="ECO:0000256" key="4">
    <source>
        <dbReference type="ARBA" id="ARBA00022553"/>
    </source>
</evidence>
<dbReference type="SUPFAM" id="SSF158472">
    <property type="entry name" value="HAMP domain-like"/>
    <property type="match status" value="1"/>
</dbReference>
<evidence type="ECO:0000256" key="1">
    <source>
        <dbReference type="ARBA" id="ARBA00000085"/>
    </source>
</evidence>
<dbReference type="EC" id="2.7.13.3" evidence="3"/>
<sequence length="576" mass="61195">MSFRIRVFLLMALVALAAIGGTVALTWWQARDQVSDAASASRETTELIQGRLREHALRNASWQGVDGTLRWLRQQTGQRIRLVDPFGEVVADTDHLDRRAARPPGSVAVFVDPLPELVLPDGGDRRAATVAAIGAYRSDTLLSVCLLGYGYDLVVVTGADGVPRHRPATDDPVAVDDCRPAPADDWLLADDREEAGRCGPAQDDCLREVFRRQVTAAEVAPHTLLLTIGAGDEPVRVLDTGPVLLITLLVALLATGAALLISRRVLRPIGTLTAAARRMGDGDREGRVPDDGRDELAELARAFNQMAESVRAAEDDQRRLIADVAHELRTPLGNLRGYLEALQDGVLEPTPELYASLHDEVILNQRIVGDLQELALAEAGALVYHRAPADLAELLETARTAHRAAAEAAGVSLDVDTCGPVMADADTDRIRQAVGNLISNALRATGPGGSITLRARTTGERAVVEVTDTGTGIAAEHLPLVFDRLWRADPARGRGTGGSGLGLAIVRQIVRDHDGDVSARSDVGAGTTFELWLPAISLLSLGASGLSTNRCTDQAAASTTTTVPDSSSQAGQPVQS</sequence>
<dbReference type="GO" id="GO:0000155">
    <property type="term" value="F:phosphorelay sensor kinase activity"/>
    <property type="evidence" value="ECO:0007669"/>
    <property type="project" value="InterPro"/>
</dbReference>
<dbReference type="InterPro" id="IPR004358">
    <property type="entry name" value="Sig_transdc_His_kin-like_C"/>
</dbReference>
<keyword evidence="15" id="KW-1185">Reference proteome</keyword>
<keyword evidence="10" id="KW-0472">Membrane</keyword>
<dbReference type="InterPro" id="IPR003660">
    <property type="entry name" value="HAMP_dom"/>
</dbReference>
<comment type="catalytic activity">
    <reaction evidence="1">
        <text>ATP + protein L-histidine = ADP + protein N-phospho-L-histidine.</text>
        <dbReference type="EC" id="2.7.13.3"/>
    </reaction>
</comment>
<keyword evidence="4" id="KW-0597">Phosphoprotein</keyword>
<evidence type="ECO:0000313" key="14">
    <source>
        <dbReference type="EMBL" id="PRX16693.1"/>
    </source>
</evidence>
<reference evidence="14 15" key="1">
    <citation type="submission" date="2018-03" db="EMBL/GenBank/DDBJ databases">
        <title>Genomic Encyclopedia of Archaeal and Bacterial Type Strains, Phase II (KMG-II): from individual species to whole genera.</title>
        <authorList>
            <person name="Goeker M."/>
        </authorList>
    </citation>
    <scope>NUCLEOTIDE SEQUENCE [LARGE SCALE GENOMIC DNA]</scope>
    <source>
        <strain evidence="14 15">DSM 43146</strain>
    </source>
</reference>
<evidence type="ECO:0000256" key="8">
    <source>
        <dbReference type="ARBA" id="ARBA00022989"/>
    </source>
</evidence>
<dbReference type="SUPFAM" id="SSF47384">
    <property type="entry name" value="Homodimeric domain of signal transducing histidine kinase"/>
    <property type="match status" value="1"/>
</dbReference>
<keyword evidence="6" id="KW-0812">Transmembrane</keyword>
<dbReference type="OrthoDB" id="9786919at2"/>
<gene>
    <name evidence="14" type="ORF">CLV67_11824</name>
</gene>
<dbReference type="InterPro" id="IPR050428">
    <property type="entry name" value="TCS_sensor_his_kinase"/>
</dbReference>
<evidence type="ECO:0000259" key="13">
    <source>
        <dbReference type="PROSITE" id="PS50885"/>
    </source>
</evidence>
<proteinExistence type="predicted"/>
<protein>
    <recommendedName>
        <fullName evidence="3">histidine kinase</fullName>
        <ecNumber evidence="3">2.7.13.3</ecNumber>
    </recommendedName>
</protein>
<dbReference type="SMART" id="SM00387">
    <property type="entry name" value="HATPase_c"/>
    <property type="match status" value="1"/>
</dbReference>
<keyword evidence="7 14" id="KW-0418">Kinase</keyword>
<evidence type="ECO:0000256" key="9">
    <source>
        <dbReference type="ARBA" id="ARBA00023012"/>
    </source>
</evidence>
<evidence type="ECO:0000259" key="12">
    <source>
        <dbReference type="PROSITE" id="PS50109"/>
    </source>
</evidence>
<name>A0A2T0K286_9ACTN</name>
<evidence type="ECO:0000256" key="6">
    <source>
        <dbReference type="ARBA" id="ARBA00022692"/>
    </source>
</evidence>
<evidence type="ECO:0000256" key="10">
    <source>
        <dbReference type="ARBA" id="ARBA00023136"/>
    </source>
</evidence>
<dbReference type="Pfam" id="PF00672">
    <property type="entry name" value="HAMP"/>
    <property type="match status" value="1"/>
</dbReference>
<dbReference type="PROSITE" id="PS50109">
    <property type="entry name" value="HIS_KIN"/>
    <property type="match status" value="1"/>
</dbReference>
<feature type="region of interest" description="Disordered" evidence="11">
    <location>
        <begin position="557"/>
        <end position="576"/>
    </location>
</feature>
<dbReference type="Pfam" id="PF00512">
    <property type="entry name" value="HisKA"/>
    <property type="match status" value="1"/>
</dbReference>
<dbReference type="PANTHER" id="PTHR45436">
    <property type="entry name" value="SENSOR HISTIDINE KINASE YKOH"/>
    <property type="match status" value="1"/>
</dbReference>
<dbReference type="InterPro" id="IPR005467">
    <property type="entry name" value="His_kinase_dom"/>
</dbReference>
<evidence type="ECO:0000256" key="5">
    <source>
        <dbReference type="ARBA" id="ARBA00022679"/>
    </source>
</evidence>
<dbReference type="PROSITE" id="PS50885">
    <property type="entry name" value="HAMP"/>
    <property type="match status" value="1"/>
</dbReference>